<evidence type="ECO:0000313" key="4">
    <source>
        <dbReference type="Proteomes" id="UP000187506"/>
    </source>
</evidence>
<organism evidence="3 4">
    <name type="scientific">Lacinutrix venerupis</name>
    <dbReference type="NCBI Taxonomy" id="1486034"/>
    <lineage>
        <taxon>Bacteria</taxon>
        <taxon>Pseudomonadati</taxon>
        <taxon>Bacteroidota</taxon>
        <taxon>Flavobacteriia</taxon>
        <taxon>Flavobacteriales</taxon>
        <taxon>Flavobacteriaceae</taxon>
        <taxon>Lacinutrix</taxon>
    </lineage>
</organism>
<name>A0AAC9PVI3_9FLAO</name>
<sequence>MLIAPKINRSKLIIIASLLTLVLVTVFMMFNRLELSDENSMLHQEKTLMLNELSEMIDVYETVELLNDTLKLQLKQSKDKLINIRDSINNLNSDDILFDKLKPKVAIFRSNNNQILSQLGIKELEIKKLLKEKKEFKKILNSRDSLTKLLSSKYEIFQNNNKVSQNNTSPLDIPLISNLNVKGTKRITSKGRVVDTKYARRTKKFHVEFTLVKNKFLSKGTKTLYFQVLRSNMTVVASKGTVSFGEKSLIYSKKKNFNYNGKESVVSVIIDKNEKEKLEKGTYYINVIYQGEVLAKQSIELK</sequence>
<evidence type="ECO:0000313" key="3">
    <source>
        <dbReference type="EMBL" id="APX98762.1"/>
    </source>
</evidence>
<keyword evidence="2" id="KW-0472">Membrane</keyword>
<dbReference type="KEGG" id="lvn:BWR22_00050"/>
<feature type="transmembrane region" description="Helical" evidence="2">
    <location>
        <begin position="12"/>
        <end position="30"/>
    </location>
</feature>
<dbReference type="RefSeq" id="WP_076731409.1">
    <property type="nucleotide sequence ID" value="NZ_CP019352.1"/>
</dbReference>
<keyword evidence="2" id="KW-1133">Transmembrane helix</keyword>
<evidence type="ECO:0000256" key="2">
    <source>
        <dbReference type="SAM" id="Phobius"/>
    </source>
</evidence>
<accession>A0AAC9PVI3</accession>
<evidence type="ECO:0000256" key="1">
    <source>
        <dbReference type="SAM" id="Coils"/>
    </source>
</evidence>
<keyword evidence="1" id="KW-0175">Coiled coil</keyword>
<feature type="coiled-coil region" evidence="1">
    <location>
        <begin position="60"/>
        <end position="94"/>
    </location>
</feature>
<dbReference type="Proteomes" id="UP000187506">
    <property type="component" value="Chromosome"/>
</dbReference>
<gene>
    <name evidence="3" type="ORF">BWR22_00050</name>
</gene>
<keyword evidence="2" id="KW-0812">Transmembrane</keyword>
<protein>
    <submittedName>
        <fullName evidence="3">Uncharacterized protein</fullName>
    </submittedName>
</protein>
<proteinExistence type="predicted"/>
<dbReference type="AlphaFoldDB" id="A0AAC9PVI3"/>
<dbReference type="EMBL" id="CP019352">
    <property type="protein sequence ID" value="APX98762.1"/>
    <property type="molecule type" value="Genomic_DNA"/>
</dbReference>
<reference evidence="3 4" key="1">
    <citation type="submission" date="2017-01" db="EMBL/GenBank/DDBJ databases">
        <title>Complete genome of Lacinutrix venerupis DOK2-8 isolated from seawater in Dokdo.</title>
        <authorList>
            <person name="Chi W.-J."/>
            <person name="Kim J.H."/>
        </authorList>
    </citation>
    <scope>NUCLEOTIDE SEQUENCE [LARGE SCALE GENOMIC DNA]</scope>
    <source>
        <strain evidence="3 4">DOK2-8</strain>
    </source>
</reference>
<keyword evidence="4" id="KW-1185">Reference proteome</keyword>